<feature type="compositionally biased region" description="Low complexity" evidence="1">
    <location>
        <begin position="487"/>
        <end position="547"/>
    </location>
</feature>
<feature type="compositionally biased region" description="Low complexity" evidence="1">
    <location>
        <begin position="185"/>
        <end position="213"/>
    </location>
</feature>
<keyword evidence="3" id="KW-1185">Reference proteome</keyword>
<reference evidence="2 3" key="1">
    <citation type="submission" date="2017-03" db="EMBL/GenBank/DDBJ databases">
        <title>Genomes of endolithic fungi from Antarctica.</title>
        <authorList>
            <person name="Coleine C."/>
            <person name="Masonjones S."/>
            <person name="Stajich J.E."/>
        </authorList>
    </citation>
    <scope>NUCLEOTIDE SEQUENCE [LARGE SCALE GENOMIC DNA]</scope>
    <source>
        <strain evidence="2 3">CCFEE 5187</strain>
    </source>
</reference>
<proteinExistence type="predicted"/>
<evidence type="ECO:0000256" key="1">
    <source>
        <dbReference type="SAM" id="MobiDB-lite"/>
    </source>
</evidence>
<dbReference type="InterPro" id="IPR036465">
    <property type="entry name" value="vWFA_dom_sf"/>
</dbReference>
<dbReference type="PANTHER" id="PTHR34706">
    <property type="entry name" value="SLR1338 PROTEIN"/>
    <property type="match status" value="1"/>
</dbReference>
<accession>A0A4U0XIM2</accession>
<protein>
    <recommendedName>
        <fullName evidence="4">VWFA domain-containing protein</fullName>
    </recommendedName>
</protein>
<name>A0A4U0XIM2_9PEZI</name>
<evidence type="ECO:0008006" key="4">
    <source>
        <dbReference type="Google" id="ProtNLM"/>
    </source>
</evidence>
<dbReference type="EMBL" id="NAJN01000209">
    <property type="protein sequence ID" value="TKA76994.1"/>
    <property type="molecule type" value="Genomic_DNA"/>
</dbReference>
<dbReference type="STRING" id="331657.A0A4U0XIM2"/>
<organism evidence="2 3">
    <name type="scientific">Cryomyces minteri</name>
    <dbReference type="NCBI Taxonomy" id="331657"/>
    <lineage>
        <taxon>Eukaryota</taxon>
        <taxon>Fungi</taxon>
        <taxon>Dikarya</taxon>
        <taxon>Ascomycota</taxon>
        <taxon>Pezizomycotina</taxon>
        <taxon>Dothideomycetes</taxon>
        <taxon>Dothideomycetes incertae sedis</taxon>
        <taxon>Cryomyces</taxon>
    </lineage>
</organism>
<feature type="region of interest" description="Disordered" evidence="1">
    <location>
        <begin position="476"/>
        <end position="593"/>
    </location>
</feature>
<feature type="region of interest" description="Disordered" evidence="1">
    <location>
        <begin position="1"/>
        <end position="213"/>
    </location>
</feature>
<feature type="compositionally biased region" description="Low complexity" evidence="1">
    <location>
        <begin position="73"/>
        <end position="90"/>
    </location>
</feature>
<dbReference type="SUPFAM" id="SSF53300">
    <property type="entry name" value="vWA-like"/>
    <property type="match status" value="1"/>
</dbReference>
<sequence>MGLASKLAATQGGAAPSGYGGAPGGAPGGYGGGYPPQQQPGQQQKAGAYPGQTQYQAYPGGVSAPPPQPGYPAYPGGQAPNPNQSSYGAPSPQPPYGSSPFQSQPPPQPGYPPASLQPAYGQPEYGQQPQPGQSPYGHQQPYGQAPQAQYSRPPPPPPQEQPGRFPVQQPYGAPYGTQAPPYSPAPGAAPGYGQQGQPGQYPPQQQGGYPPVQPQAYKQSLQKIIQEKNIGNFFPPNTPQLDQIAQIASHKVDQLCAAWRIQKEIGNDIVTLALFDIILYIDDSGSMQFEENGERIKDLKLILQRVAYAAALFDDDGISIRFMNTVLPEHMCNNVRSEQQIEQIVANVQFKGLTPMGTELRKKVIDGIVLDNARRGTLRKPILVITITDGQPAGEPQNAVFDTVRYASQELSRMPQYGPGAISFQFAQVGNDEKALDCTSNFEVESAEMARANPPVDLTPDLWMIKLLLGAVDSSYDTKDETGSRPPGGQQYGAPQGAYGAPPPGQYGQPQQGQGQYGAPQGYGQQPPPQGQYGAPQGYGQQPGYGSAPPPGGQGGYGRPPPPQPPYGGQGQGGYPPQGGQGGYGAPPPPPRY</sequence>
<feature type="compositionally biased region" description="Gly residues" evidence="1">
    <location>
        <begin position="18"/>
        <end position="34"/>
    </location>
</feature>
<dbReference type="OrthoDB" id="2142040at2759"/>
<comment type="caution">
    <text evidence="2">The sequence shown here is derived from an EMBL/GenBank/DDBJ whole genome shotgun (WGS) entry which is preliminary data.</text>
</comment>
<evidence type="ECO:0000313" key="3">
    <source>
        <dbReference type="Proteomes" id="UP000308768"/>
    </source>
</evidence>
<feature type="compositionally biased region" description="Low complexity" evidence="1">
    <location>
        <begin position="35"/>
        <end position="52"/>
    </location>
</feature>
<feature type="compositionally biased region" description="Gly residues" evidence="1">
    <location>
        <begin position="568"/>
        <end position="585"/>
    </location>
</feature>
<dbReference type="PANTHER" id="PTHR34706:SF2">
    <property type="entry name" value="RFEF"/>
    <property type="match status" value="1"/>
</dbReference>
<dbReference type="Gene3D" id="3.40.50.410">
    <property type="entry name" value="von Willebrand factor, type A domain"/>
    <property type="match status" value="1"/>
</dbReference>
<feature type="compositionally biased region" description="Low complexity" evidence="1">
    <location>
        <begin position="113"/>
        <end position="151"/>
    </location>
</feature>
<evidence type="ECO:0000313" key="2">
    <source>
        <dbReference type="EMBL" id="TKA76994.1"/>
    </source>
</evidence>
<dbReference type="Proteomes" id="UP000308768">
    <property type="component" value="Unassembled WGS sequence"/>
</dbReference>
<dbReference type="AlphaFoldDB" id="A0A4U0XIM2"/>
<gene>
    <name evidence="2" type="ORF">B0A49_01980</name>
</gene>
<feature type="compositionally biased region" description="Pro residues" evidence="1">
    <location>
        <begin position="91"/>
        <end position="112"/>
    </location>
</feature>